<dbReference type="PANTHER" id="PTHR21274:SF0">
    <property type="entry name" value="MECKELIN"/>
    <property type="match status" value="1"/>
</dbReference>
<sequence length="213" mass="23466">MVYQVEGSRQVEEYGGDAPAGFSCTCAAGSRWESPARCLRCSSSEQLAADGGACVPRRCQKDAAGRVACRKCPADYIAVTQNWDGSPQREVQCVKCARGYRAQRHACVRCDACACARNHVPVRGSCVPKAFLTSRPKYEEKMLTANELLDVVKFEYLCTLGDVRACRSLANLCVRNSYTADRGGPCRLWTQPAHVPRPAGNNHCFHVIVMRDR</sequence>
<dbReference type="InterPro" id="IPR019170">
    <property type="entry name" value="Meckelin"/>
</dbReference>
<dbReference type="Proteomes" id="UP000823941">
    <property type="component" value="Chromosome 19"/>
</dbReference>
<comment type="caution">
    <text evidence="1">The sequence shown here is derived from an EMBL/GenBank/DDBJ whole genome shotgun (WGS) entry which is preliminary data.</text>
</comment>
<name>A0ABQ7Q8U5_PLUXY</name>
<dbReference type="Pfam" id="PF09773">
    <property type="entry name" value="Meckelin"/>
    <property type="match status" value="1"/>
</dbReference>
<evidence type="ECO:0000313" key="1">
    <source>
        <dbReference type="EMBL" id="KAG7301660.1"/>
    </source>
</evidence>
<gene>
    <name evidence="1" type="ORF">JYU34_014634</name>
</gene>
<evidence type="ECO:0000313" key="2">
    <source>
        <dbReference type="Proteomes" id="UP000823941"/>
    </source>
</evidence>
<dbReference type="PANTHER" id="PTHR21274">
    <property type="entry name" value="MECKELIN"/>
    <property type="match status" value="1"/>
</dbReference>
<organism evidence="1 2">
    <name type="scientific">Plutella xylostella</name>
    <name type="common">Diamondback moth</name>
    <name type="synonym">Plutella maculipennis</name>
    <dbReference type="NCBI Taxonomy" id="51655"/>
    <lineage>
        <taxon>Eukaryota</taxon>
        <taxon>Metazoa</taxon>
        <taxon>Ecdysozoa</taxon>
        <taxon>Arthropoda</taxon>
        <taxon>Hexapoda</taxon>
        <taxon>Insecta</taxon>
        <taxon>Pterygota</taxon>
        <taxon>Neoptera</taxon>
        <taxon>Endopterygota</taxon>
        <taxon>Lepidoptera</taxon>
        <taxon>Glossata</taxon>
        <taxon>Ditrysia</taxon>
        <taxon>Yponomeutoidea</taxon>
        <taxon>Plutellidae</taxon>
        <taxon>Plutella</taxon>
    </lineage>
</organism>
<accession>A0ABQ7Q8U5</accession>
<dbReference type="EMBL" id="JAHIBW010000019">
    <property type="protein sequence ID" value="KAG7301660.1"/>
    <property type="molecule type" value="Genomic_DNA"/>
</dbReference>
<proteinExistence type="predicted"/>
<reference evidence="1 2" key="1">
    <citation type="submission" date="2021-06" db="EMBL/GenBank/DDBJ databases">
        <title>A haploid diamondback moth (Plutella xylostella L.) genome assembly resolves 31 chromosomes and identifies a diamide resistance mutation.</title>
        <authorList>
            <person name="Ward C.M."/>
            <person name="Perry K.D."/>
            <person name="Baker G."/>
            <person name="Powis K."/>
            <person name="Heckel D.G."/>
            <person name="Baxter S.W."/>
        </authorList>
    </citation>
    <scope>NUCLEOTIDE SEQUENCE [LARGE SCALE GENOMIC DNA]</scope>
    <source>
        <strain evidence="1 2">LV</strain>
        <tissue evidence="1">Single pupa</tissue>
    </source>
</reference>
<protein>
    <submittedName>
        <fullName evidence="1">Uncharacterized protein</fullName>
    </submittedName>
</protein>
<keyword evidence="2" id="KW-1185">Reference proteome</keyword>